<comment type="caution">
    <text evidence="2">The sequence shown here is derived from an EMBL/GenBank/DDBJ whole genome shotgun (WGS) entry which is preliminary data.</text>
</comment>
<accession>A0A9W5B3C2</accession>
<organism evidence="2 3">
    <name type="scientific">Agrobacterium genomosp. 2 str. CFBP 5494</name>
    <dbReference type="NCBI Taxonomy" id="1183436"/>
    <lineage>
        <taxon>Bacteria</taxon>
        <taxon>Pseudomonadati</taxon>
        <taxon>Pseudomonadota</taxon>
        <taxon>Alphaproteobacteria</taxon>
        <taxon>Hyphomicrobiales</taxon>
        <taxon>Rhizobiaceae</taxon>
        <taxon>Rhizobium/Agrobacterium group</taxon>
        <taxon>Agrobacterium</taxon>
        <taxon>Agrobacterium tumefaciens complex</taxon>
    </lineage>
</organism>
<evidence type="ECO:0000256" key="1">
    <source>
        <dbReference type="SAM" id="MobiDB-lite"/>
    </source>
</evidence>
<dbReference type="AlphaFoldDB" id="A0A9W5B3C2"/>
<feature type="region of interest" description="Disordered" evidence="1">
    <location>
        <begin position="36"/>
        <end position="89"/>
    </location>
</feature>
<evidence type="ECO:0000313" key="2">
    <source>
        <dbReference type="EMBL" id="CUW96002.1"/>
    </source>
</evidence>
<protein>
    <submittedName>
        <fullName evidence="2">Uncharacterized protein</fullName>
    </submittedName>
</protein>
<sequence length="89" mass="10125">MVWKKKRAMGRRATRNAGREYRKCRVRLHLQDAFSQGAARQAMPRINSRSAAEAVPVKSMAATRRDTPDANSTMRMKPYSPPPLFYGKS</sequence>
<gene>
    <name evidence="2" type="ORF">AGR2A_Lc160092</name>
</gene>
<name>A0A9W5B3C2_9HYPH</name>
<reference evidence="2 3" key="1">
    <citation type="submission" date="2016-01" db="EMBL/GenBank/DDBJ databases">
        <authorList>
            <person name="Regsiter A."/>
            <person name="william w."/>
        </authorList>
    </citation>
    <scope>NUCLEOTIDE SEQUENCE [LARGE SCALE GENOMIC DNA]</scope>
    <source>
        <strain evidence="2 3">CFBP 5494</strain>
    </source>
</reference>
<evidence type="ECO:0000313" key="3">
    <source>
        <dbReference type="Proteomes" id="UP000191933"/>
    </source>
</evidence>
<dbReference type="Proteomes" id="UP000191933">
    <property type="component" value="Unassembled WGS sequence"/>
</dbReference>
<proteinExistence type="predicted"/>
<feature type="compositionally biased region" description="Pro residues" evidence="1">
    <location>
        <begin position="79"/>
        <end position="89"/>
    </location>
</feature>
<dbReference type="EMBL" id="FBVY01000028">
    <property type="protein sequence ID" value="CUW96002.1"/>
    <property type="molecule type" value="Genomic_DNA"/>
</dbReference>
<keyword evidence="3" id="KW-1185">Reference proteome</keyword>